<evidence type="ECO:0000256" key="6">
    <source>
        <dbReference type="ARBA" id="ARBA00023136"/>
    </source>
</evidence>
<dbReference type="Pfam" id="PF16733">
    <property type="entry name" value="NRho"/>
    <property type="match status" value="1"/>
</dbReference>
<proteinExistence type="inferred from homology"/>
<accession>A0A1H2FUL8</accession>
<feature type="transmembrane region" description="Helical" evidence="7">
    <location>
        <begin position="176"/>
        <end position="196"/>
    </location>
</feature>
<dbReference type="GO" id="GO:0016020">
    <property type="term" value="C:membrane"/>
    <property type="evidence" value="ECO:0007669"/>
    <property type="project" value="UniProtKB-SubCell"/>
</dbReference>
<dbReference type="SUPFAM" id="SSF144091">
    <property type="entry name" value="Rhomboid-like"/>
    <property type="match status" value="1"/>
</dbReference>
<feature type="transmembrane region" description="Helical" evidence="7">
    <location>
        <begin position="202"/>
        <end position="219"/>
    </location>
</feature>
<feature type="domain" description="Peptidase S54 rhomboid" evidence="8">
    <location>
        <begin position="137"/>
        <end position="277"/>
    </location>
</feature>
<feature type="transmembrane region" description="Helical" evidence="7">
    <location>
        <begin position="231"/>
        <end position="251"/>
    </location>
</feature>
<evidence type="ECO:0000256" key="7">
    <source>
        <dbReference type="SAM" id="Phobius"/>
    </source>
</evidence>
<comment type="subcellular location">
    <subcellularLocation>
        <location evidence="1">Membrane</location>
        <topology evidence="1">Multi-pass membrane protein</topology>
    </subcellularLocation>
</comment>
<feature type="domain" description="Rhomboid protease N-terminal" evidence="9">
    <location>
        <begin position="1"/>
        <end position="64"/>
    </location>
</feature>
<evidence type="ECO:0000313" key="10">
    <source>
        <dbReference type="EMBL" id="SDU11043.1"/>
    </source>
</evidence>
<dbReference type="InterPro" id="IPR035952">
    <property type="entry name" value="Rhomboid-like_sf"/>
</dbReference>
<dbReference type="InterPro" id="IPR038244">
    <property type="entry name" value="NRho_sf"/>
</dbReference>
<evidence type="ECO:0000313" key="11">
    <source>
        <dbReference type="Proteomes" id="UP000243232"/>
    </source>
</evidence>
<feature type="transmembrane region" description="Helical" evidence="7">
    <location>
        <begin position="140"/>
        <end position="164"/>
    </location>
</feature>
<name>A0A1H2FUL8_9PSED</name>
<keyword evidence="3 7" id="KW-0812">Transmembrane</keyword>
<dbReference type="AlphaFoldDB" id="A0A1H2FUL8"/>
<dbReference type="Gene3D" id="1.20.1540.10">
    <property type="entry name" value="Rhomboid-like"/>
    <property type="match status" value="1"/>
</dbReference>
<evidence type="ECO:0000256" key="1">
    <source>
        <dbReference type="ARBA" id="ARBA00004141"/>
    </source>
</evidence>
<protein>
    <submittedName>
        <fullName evidence="10">GlpG protein</fullName>
    </submittedName>
</protein>
<sequence>MKAVAAMRLPVSVDLGGFIALLRRLQVPHRVTEVAGEQVLWVGAEPIAEQVRQLYAQYPQGDGVELVAATPVNPSGSVLQKLRATPMTSALLLITLLVALVTWGGSNLQAVRWLSFLDFSVQGDYLYFVPWSQSMAQGQWWRLVSPVLLHFGLLHLAMNSLWCWELGRRIELRQGALTLFVLLLFYSLVSDLAQFYWSGPGLFGGLSGVLYGLLGHCWIYQKLAPDRIYRLPPGVVGMMLIWLLICMTGIFELVQLAAIANAAHVGGLLAGCLTGLLGGALARQRQ</sequence>
<feature type="transmembrane region" description="Helical" evidence="7">
    <location>
        <begin position="90"/>
        <end position="110"/>
    </location>
</feature>
<keyword evidence="11" id="KW-1185">Reference proteome</keyword>
<evidence type="ECO:0000256" key="4">
    <source>
        <dbReference type="ARBA" id="ARBA00022801"/>
    </source>
</evidence>
<feature type="transmembrane region" description="Helical" evidence="7">
    <location>
        <begin position="257"/>
        <end position="282"/>
    </location>
</feature>
<organism evidence="10 11">
    <name type="scientific">Pseudomonas pohangensis</name>
    <dbReference type="NCBI Taxonomy" id="364197"/>
    <lineage>
        <taxon>Bacteria</taxon>
        <taxon>Pseudomonadati</taxon>
        <taxon>Pseudomonadota</taxon>
        <taxon>Gammaproteobacteria</taxon>
        <taxon>Pseudomonadales</taxon>
        <taxon>Pseudomonadaceae</taxon>
        <taxon>Pseudomonas</taxon>
    </lineage>
</organism>
<evidence type="ECO:0000256" key="3">
    <source>
        <dbReference type="ARBA" id="ARBA00022692"/>
    </source>
</evidence>
<dbReference type="InterPro" id="IPR022764">
    <property type="entry name" value="Peptidase_S54_rhomboid_dom"/>
</dbReference>
<dbReference type="EMBL" id="LT629785">
    <property type="protein sequence ID" value="SDU11043.1"/>
    <property type="molecule type" value="Genomic_DNA"/>
</dbReference>
<evidence type="ECO:0000256" key="2">
    <source>
        <dbReference type="ARBA" id="ARBA00009045"/>
    </source>
</evidence>
<reference evidence="11" key="1">
    <citation type="submission" date="2016-10" db="EMBL/GenBank/DDBJ databases">
        <authorList>
            <person name="Varghese N."/>
            <person name="Submissions S."/>
        </authorList>
    </citation>
    <scope>NUCLEOTIDE SEQUENCE [LARGE SCALE GENOMIC DNA]</scope>
    <source>
        <strain evidence="11">DSM 17875</strain>
    </source>
</reference>
<dbReference type="PANTHER" id="PTHR43731:SF14">
    <property type="entry name" value="PRESENILIN-ASSOCIATED RHOMBOID-LIKE PROTEIN, MITOCHONDRIAL"/>
    <property type="match status" value="1"/>
</dbReference>
<dbReference type="Gene3D" id="3.30.70.2080">
    <property type="match status" value="1"/>
</dbReference>
<comment type="similarity">
    <text evidence="2">Belongs to the peptidase S54 family.</text>
</comment>
<keyword evidence="6 7" id="KW-0472">Membrane</keyword>
<dbReference type="GO" id="GO:0004252">
    <property type="term" value="F:serine-type endopeptidase activity"/>
    <property type="evidence" value="ECO:0007669"/>
    <property type="project" value="InterPro"/>
</dbReference>
<keyword evidence="5 7" id="KW-1133">Transmembrane helix</keyword>
<evidence type="ECO:0000259" key="9">
    <source>
        <dbReference type="Pfam" id="PF16733"/>
    </source>
</evidence>
<dbReference type="RefSeq" id="WP_172829123.1">
    <property type="nucleotide sequence ID" value="NZ_LT629785.1"/>
</dbReference>
<evidence type="ECO:0000256" key="5">
    <source>
        <dbReference type="ARBA" id="ARBA00022989"/>
    </source>
</evidence>
<dbReference type="InterPro" id="IPR050925">
    <property type="entry name" value="Rhomboid_protease_S54"/>
</dbReference>
<dbReference type="Proteomes" id="UP000243232">
    <property type="component" value="Chromosome I"/>
</dbReference>
<dbReference type="Pfam" id="PF01694">
    <property type="entry name" value="Rhomboid"/>
    <property type="match status" value="1"/>
</dbReference>
<keyword evidence="4" id="KW-0378">Hydrolase</keyword>
<dbReference type="STRING" id="364197.SAMN05216296_1826"/>
<dbReference type="InterPro" id="IPR031976">
    <property type="entry name" value="NRho"/>
</dbReference>
<evidence type="ECO:0000259" key="8">
    <source>
        <dbReference type="Pfam" id="PF01694"/>
    </source>
</evidence>
<dbReference type="PANTHER" id="PTHR43731">
    <property type="entry name" value="RHOMBOID PROTEASE"/>
    <property type="match status" value="1"/>
</dbReference>
<gene>
    <name evidence="10" type="ORF">SAMN05216296_1826</name>
</gene>